<gene>
    <name evidence="8" type="ORF">ACFSXZ_12660</name>
</gene>
<feature type="transmembrane region" description="Helical" evidence="6">
    <location>
        <begin position="334"/>
        <end position="355"/>
    </location>
</feature>
<evidence type="ECO:0000313" key="9">
    <source>
        <dbReference type="Proteomes" id="UP001597417"/>
    </source>
</evidence>
<organism evidence="8 9">
    <name type="scientific">Amycolatopsis pigmentata</name>
    <dbReference type="NCBI Taxonomy" id="450801"/>
    <lineage>
        <taxon>Bacteria</taxon>
        <taxon>Bacillati</taxon>
        <taxon>Actinomycetota</taxon>
        <taxon>Actinomycetes</taxon>
        <taxon>Pseudonocardiales</taxon>
        <taxon>Pseudonocardiaceae</taxon>
        <taxon>Amycolatopsis</taxon>
    </lineage>
</organism>
<accession>A0ABW5FRW9</accession>
<dbReference type="PROSITE" id="PS50850">
    <property type="entry name" value="MFS"/>
    <property type="match status" value="1"/>
</dbReference>
<dbReference type="InterPro" id="IPR050189">
    <property type="entry name" value="MFS_Efflux_Transporters"/>
</dbReference>
<feature type="transmembrane region" description="Helical" evidence="6">
    <location>
        <begin position="272"/>
        <end position="291"/>
    </location>
</feature>
<keyword evidence="2" id="KW-1003">Cell membrane</keyword>
<evidence type="ECO:0000256" key="1">
    <source>
        <dbReference type="ARBA" id="ARBA00004651"/>
    </source>
</evidence>
<feature type="domain" description="Major facilitator superfamily (MFS) profile" evidence="7">
    <location>
        <begin position="14"/>
        <end position="386"/>
    </location>
</feature>
<feature type="transmembrane region" description="Helical" evidence="6">
    <location>
        <begin position="139"/>
        <end position="160"/>
    </location>
</feature>
<feature type="transmembrane region" description="Helical" evidence="6">
    <location>
        <begin position="50"/>
        <end position="71"/>
    </location>
</feature>
<dbReference type="SUPFAM" id="SSF103473">
    <property type="entry name" value="MFS general substrate transporter"/>
    <property type="match status" value="1"/>
</dbReference>
<sequence>MSSDASRTTVSAGSLRLLQLTTFTSQFDRLMIAPMLVVIATQLGRPVEEVSHAAAVYFLCYGIAQVGWAVLSDRLGRVRTMRLALLLAMAGGLGSAVVPGIGWLVAARGFTGGCFAAAVPGALVYVGDTVPVRVRQAPLTDLMTSSATGMAAATVTAGAIAEFSSWRVAFALTALIAGALSFFMRSLAEPPLGTPPPVWSSIRGVLTSGPVLLVLVLVLVEGLVLLGPLTFLPVVLQASGLSVTVSGLLTAAYGASVVVFARVVKARTRTMAPWLLILVGGGMAVLAYVVMVISHGAVAVVAGTVLLGGGWAFMHSTLQTWATDMAPGYRAMAVSLFATMLFTGSAIGTAVFGPMVGTGGFTAMFGITLAISVPLVTVATLGRHRYATKGA</sequence>
<dbReference type="PANTHER" id="PTHR43124:SF3">
    <property type="entry name" value="CHLORAMPHENICOL EFFLUX PUMP RV0191"/>
    <property type="match status" value="1"/>
</dbReference>
<comment type="caution">
    <text evidence="8">The sequence shown here is derived from an EMBL/GenBank/DDBJ whole genome shotgun (WGS) entry which is preliminary data.</text>
</comment>
<keyword evidence="3 6" id="KW-0812">Transmembrane</keyword>
<reference evidence="9" key="1">
    <citation type="journal article" date="2019" name="Int. J. Syst. Evol. Microbiol.">
        <title>The Global Catalogue of Microorganisms (GCM) 10K type strain sequencing project: providing services to taxonomists for standard genome sequencing and annotation.</title>
        <authorList>
            <consortium name="The Broad Institute Genomics Platform"/>
            <consortium name="The Broad Institute Genome Sequencing Center for Infectious Disease"/>
            <person name="Wu L."/>
            <person name="Ma J."/>
        </authorList>
    </citation>
    <scope>NUCLEOTIDE SEQUENCE [LARGE SCALE GENOMIC DNA]</scope>
    <source>
        <strain evidence="9">CGMCC 4.7645</strain>
    </source>
</reference>
<evidence type="ECO:0000256" key="2">
    <source>
        <dbReference type="ARBA" id="ARBA00022475"/>
    </source>
</evidence>
<feature type="transmembrane region" description="Helical" evidence="6">
    <location>
        <begin position="361"/>
        <end position="381"/>
    </location>
</feature>
<evidence type="ECO:0000313" key="8">
    <source>
        <dbReference type="EMBL" id="MFD2417177.1"/>
    </source>
</evidence>
<dbReference type="Proteomes" id="UP001597417">
    <property type="component" value="Unassembled WGS sequence"/>
</dbReference>
<evidence type="ECO:0000256" key="4">
    <source>
        <dbReference type="ARBA" id="ARBA00022989"/>
    </source>
</evidence>
<feature type="transmembrane region" description="Helical" evidence="6">
    <location>
        <begin position="110"/>
        <end position="127"/>
    </location>
</feature>
<dbReference type="Pfam" id="PF07690">
    <property type="entry name" value="MFS_1"/>
    <property type="match status" value="1"/>
</dbReference>
<dbReference type="Gene3D" id="1.20.1250.20">
    <property type="entry name" value="MFS general substrate transporter like domains"/>
    <property type="match status" value="1"/>
</dbReference>
<keyword evidence="5 6" id="KW-0472">Membrane</keyword>
<protein>
    <submittedName>
        <fullName evidence="8">MFS transporter</fullName>
    </submittedName>
</protein>
<feature type="transmembrane region" description="Helical" evidence="6">
    <location>
        <begin position="166"/>
        <end position="184"/>
    </location>
</feature>
<evidence type="ECO:0000256" key="6">
    <source>
        <dbReference type="SAM" id="Phobius"/>
    </source>
</evidence>
<proteinExistence type="predicted"/>
<evidence type="ECO:0000256" key="3">
    <source>
        <dbReference type="ARBA" id="ARBA00022692"/>
    </source>
</evidence>
<dbReference type="PANTHER" id="PTHR43124">
    <property type="entry name" value="PURINE EFFLUX PUMP PBUE"/>
    <property type="match status" value="1"/>
</dbReference>
<keyword evidence="4 6" id="KW-1133">Transmembrane helix</keyword>
<feature type="transmembrane region" description="Helical" evidence="6">
    <location>
        <begin position="238"/>
        <end position="260"/>
    </location>
</feature>
<dbReference type="InterPro" id="IPR020846">
    <property type="entry name" value="MFS_dom"/>
</dbReference>
<evidence type="ECO:0000256" key="5">
    <source>
        <dbReference type="ARBA" id="ARBA00023136"/>
    </source>
</evidence>
<feature type="transmembrane region" description="Helical" evidence="6">
    <location>
        <begin position="297"/>
        <end position="314"/>
    </location>
</feature>
<feature type="transmembrane region" description="Helical" evidence="6">
    <location>
        <begin position="205"/>
        <end position="226"/>
    </location>
</feature>
<dbReference type="InterPro" id="IPR011701">
    <property type="entry name" value="MFS"/>
</dbReference>
<evidence type="ECO:0000259" key="7">
    <source>
        <dbReference type="PROSITE" id="PS50850"/>
    </source>
</evidence>
<dbReference type="RefSeq" id="WP_378264639.1">
    <property type="nucleotide sequence ID" value="NZ_JBHUKR010000006.1"/>
</dbReference>
<keyword evidence="9" id="KW-1185">Reference proteome</keyword>
<name>A0ABW5FRW9_9PSEU</name>
<comment type="subcellular location">
    <subcellularLocation>
        <location evidence="1">Cell membrane</location>
        <topology evidence="1">Multi-pass membrane protein</topology>
    </subcellularLocation>
</comment>
<dbReference type="EMBL" id="JBHUKR010000006">
    <property type="protein sequence ID" value="MFD2417177.1"/>
    <property type="molecule type" value="Genomic_DNA"/>
</dbReference>
<dbReference type="InterPro" id="IPR036259">
    <property type="entry name" value="MFS_trans_sf"/>
</dbReference>
<feature type="transmembrane region" description="Helical" evidence="6">
    <location>
        <begin position="83"/>
        <end position="104"/>
    </location>
</feature>